<dbReference type="Proteomes" id="UP001500393">
    <property type="component" value="Unassembled WGS sequence"/>
</dbReference>
<evidence type="ECO:0000256" key="1">
    <source>
        <dbReference type="SAM" id="Phobius"/>
    </source>
</evidence>
<protein>
    <recommendedName>
        <fullName evidence="4">TPM domain-containing protein</fullName>
    </recommendedName>
</protein>
<keyword evidence="1" id="KW-1133">Transmembrane helix</keyword>
<keyword evidence="1" id="KW-0472">Membrane</keyword>
<keyword evidence="1" id="KW-0812">Transmembrane</keyword>
<keyword evidence="3" id="KW-1185">Reference proteome</keyword>
<evidence type="ECO:0000313" key="3">
    <source>
        <dbReference type="Proteomes" id="UP001500393"/>
    </source>
</evidence>
<feature type="transmembrane region" description="Helical" evidence="1">
    <location>
        <begin position="204"/>
        <end position="226"/>
    </location>
</feature>
<dbReference type="EMBL" id="BAAAOS010000017">
    <property type="protein sequence ID" value="GAA1566587.1"/>
    <property type="molecule type" value="Genomic_DNA"/>
</dbReference>
<reference evidence="3" key="1">
    <citation type="journal article" date="2019" name="Int. J. Syst. Evol. Microbiol.">
        <title>The Global Catalogue of Microorganisms (GCM) 10K type strain sequencing project: providing services to taxonomists for standard genome sequencing and annotation.</title>
        <authorList>
            <consortium name="The Broad Institute Genomics Platform"/>
            <consortium name="The Broad Institute Genome Sequencing Center for Infectious Disease"/>
            <person name="Wu L."/>
            <person name="Ma J."/>
        </authorList>
    </citation>
    <scope>NUCLEOTIDE SEQUENCE [LARGE SCALE GENOMIC DNA]</scope>
    <source>
        <strain evidence="3">JCM 14969</strain>
    </source>
</reference>
<evidence type="ECO:0000313" key="2">
    <source>
        <dbReference type="EMBL" id="GAA1566587.1"/>
    </source>
</evidence>
<accession>A0ABP4NX26</accession>
<organism evidence="2 3">
    <name type="scientific">Kribbella sancticallisti</name>
    <dbReference type="NCBI Taxonomy" id="460087"/>
    <lineage>
        <taxon>Bacteria</taxon>
        <taxon>Bacillati</taxon>
        <taxon>Actinomycetota</taxon>
        <taxon>Actinomycetes</taxon>
        <taxon>Propionibacteriales</taxon>
        <taxon>Kribbellaceae</taxon>
        <taxon>Kribbella</taxon>
    </lineage>
</organism>
<proteinExistence type="predicted"/>
<name>A0ABP4NX26_9ACTN</name>
<evidence type="ECO:0008006" key="4">
    <source>
        <dbReference type="Google" id="ProtNLM"/>
    </source>
</evidence>
<gene>
    <name evidence="2" type="ORF">GCM10009789_20110</name>
</gene>
<sequence>MRSAGRGMWPGTSTPRRLTVLLLAAIGLLVCAPATAWSIPTDPRVAAAVEAWKDQPVYVDPQYAVTVNDEQVRAMVERIGRSDTRVFVAVVPSGAWFQEKGDTAMLAGWLATANGKPGIYLVMDGGTTTGVDHLVRAYSPRSTYGGSRESMEQQLSKYLEGVRLNDRYEAEPARTEPLPPREERTYTPERFTVGKAIGNGVGGVFFGLFGGAVLAGCVLGLAALVARRGGGRL</sequence>
<dbReference type="RefSeq" id="WP_344212182.1">
    <property type="nucleotide sequence ID" value="NZ_BAAAOS010000017.1"/>
</dbReference>
<comment type="caution">
    <text evidence="2">The sequence shown here is derived from an EMBL/GenBank/DDBJ whole genome shotgun (WGS) entry which is preliminary data.</text>
</comment>